<evidence type="ECO:0000256" key="2">
    <source>
        <dbReference type="ARBA" id="ARBA00022475"/>
    </source>
</evidence>
<feature type="transmembrane region" description="Helical" evidence="9">
    <location>
        <begin position="342"/>
        <end position="360"/>
    </location>
</feature>
<dbReference type="InterPro" id="IPR014755">
    <property type="entry name" value="Cu-Rt/internalin_Ig-like"/>
</dbReference>
<feature type="transmembrane region" description="Helical" evidence="9">
    <location>
        <begin position="174"/>
        <end position="195"/>
    </location>
</feature>
<dbReference type="SUPFAM" id="SSF81296">
    <property type="entry name" value="E set domains"/>
    <property type="match status" value="1"/>
</dbReference>
<dbReference type="GO" id="GO:0042597">
    <property type="term" value="C:periplasmic space"/>
    <property type="evidence" value="ECO:0007669"/>
    <property type="project" value="InterPro"/>
</dbReference>
<name>A0A918F365_9ACTN</name>
<accession>A0A918F365</accession>
<keyword evidence="7" id="KW-0186">Copper</keyword>
<dbReference type="GO" id="GO:0006825">
    <property type="term" value="P:copper ion transport"/>
    <property type="evidence" value="ECO:0007669"/>
    <property type="project" value="InterPro"/>
</dbReference>
<evidence type="ECO:0000313" key="13">
    <source>
        <dbReference type="EMBL" id="GGQ97109.1"/>
    </source>
</evidence>
<dbReference type="EMBL" id="BMTU01000011">
    <property type="protein sequence ID" value="GGQ97109.1"/>
    <property type="molecule type" value="Genomic_DNA"/>
</dbReference>
<dbReference type="PANTHER" id="PTHR34820:SF4">
    <property type="entry name" value="INNER MEMBRANE PROTEIN YEBZ"/>
    <property type="match status" value="1"/>
</dbReference>
<feature type="signal peptide" evidence="10">
    <location>
        <begin position="1"/>
        <end position="15"/>
    </location>
</feature>
<evidence type="ECO:0000313" key="14">
    <source>
        <dbReference type="Proteomes" id="UP000656732"/>
    </source>
</evidence>
<feature type="transmembrane region" description="Helical" evidence="9">
    <location>
        <begin position="239"/>
        <end position="257"/>
    </location>
</feature>
<feature type="domain" description="Copper resistance protein D" evidence="12">
    <location>
        <begin position="301"/>
        <end position="390"/>
    </location>
</feature>
<protein>
    <recommendedName>
        <fullName evidence="15">Copper resistance protein CopC</fullName>
    </recommendedName>
</protein>
<feature type="transmembrane region" description="Helical" evidence="9">
    <location>
        <begin position="372"/>
        <end position="392"/>
    </location>
</feature>
<reference evidence="13" key="1">
    <citation type="journal article" date="2014" name="Int. J. Syst. Evol. Microbiol.">
        <title>Complete genome sequence of Corynebacterium casei LMG S-19264T (=DSM 44701T), isolated from a smear-ripened cheese.</title>
        <authorList>
            <consortium name="US DOE Joint Genome Institute (JGI-PGF)"/>
            <person name="Walter F."/>
            <person name="Albersmeier A."/>
            <person name="Kalinowski J."/>
            <person name="Ruckert C."/>
        </authorList>
    </citation>
    <scope>NUCLEOTIDE SEQUENCE</scope>
    <source>
        <strain evidence="13">JCM 4403</strain>
    </source>
</reference>
<dbReference type="InterPro" id="IPR007348">
    <property type="entry name" value="CopC_dom"/>
</dbReference>
<dbReference type="Gene3D" id="2.60.40.1220">
    <property type="match status" value="1"/>
</dbReference>
<feature type="chain" id="PRO_5038907612" description="Copper resistance protein CopC" evidence="10">
    <location>
        <begin position="16"/>
        <end position="635"/>
    </location>
</feature>
<evidence type="ECO:0000256" key="7">
    <source>
        <dbReference type="ARBA" id="ARBA00023008"/>
    </source>
</evidence>
<keyword evidence="5 10" id="KW-0732">Signal</keyword>
<evidence type="ECO:0000256" key="10">
    <source>
        <dbReference type="SAM" id="SignalP"/>
    </source>
</evidence>
<proteinExistence type="predicted"/>
<dbReference type="Pfam" id="PF04234">
    <property type="entry name" value="CopC"/>
    <property type="match status" value="1"/>
</dbReference>
<dbReference type="InterPro" id="IPR014756">
    <property type="entry name" value="Ig_E-set"/>
</dbReference>
<evidence type="ECO:0000259" key="12">
    <source>
        <dbReference type="Pfam" id="PF05425"/>
    </source>
</evidence>
<dbReference type="InterPro" id="IPR008457">
    <property type="entry name" value="Cu-R_CopD_dom"/>
</dbReference>
<feature type="transmembrane region" description="Helical" evidence="9">
    <location>
        <begin position="207"/>
        <end position="227"/>
    </location>
</feature>
<feature type="domain" description="CopC" evidence="11">
    <location>
        <begin position="14"/>
        <end position="110"/>
    </location>
</feature>
<dbReference type="Pfam" id="PF05425">
    <property type="entry name" value="CopD"/>
    <property type="match status" value="1"/>
</dbReference>
<dbReference type="GO" id="GO:0046688">
    <property type="term" value="P:response to copper ion"/>
    <property type="evidence" value="ECO:0007669"/>
    <property type="project" value="InterPro"/>
</dbReference>
<evidence type="ECO:0000256" key="8">
    <source>
        <dbReference type="ARBA" id="ARBA00023136"/>
    </source>
</evidence>
<keyword evidence="14" id="KW-1185">Reference proteome</keyword>
<evidence type="ECO:0008006" key="15">
    <source>
        <dbReference type="Google" id="ProtNLM"/>
    </source>
</evidence>
<feature type="transmembrane region" description="Helical" evidence="9">
    <location>
        <begin position="263"/>
        <end position="287"/>
    </location>
</feature>
<dbReference type="InterPro" id="IPR032694">
    <property type="entry name" value="CopC/D"/>
</dbReference>
<gene>
    <name evidence="13" type="ORF">GCM10010280_51020</name>
</gene>
<evidence type="ECO:0000256" key="4">
    <source>
        <dbReference type="ARBA" id="ARBA00022723"/>
    </source>
</evidence>
<feature type="transmembrane region" description="Helical" evidence="9">
    <location>
        <begin position="308"/>
        <end position="330"/>
    </location>
</feature>
<keyword evidence="4" id="KW-0479">Metal-binding</keyword>
<feature type="transmembrane region" description="Helical" evidence="9">
    <location>
        <begin position="136"/>
        <end position="153"/>
    </location>
</feature>
<reference evidence="13" key="2">
    <citation type="submission" date="2020-09" db="EMBL/GenBank/DDBJ databases">
        <authorList>
            <person name="Sun Q."/>
            <person name="Ohkuma M."/>
        </authorList>
    </citation>
    <scope>NUCLEOTIDE SEQUENCE</scope>
    <source>
        <strain evidence="13">JCM 4403</strain>
    </source>
</reference>
<sequence>MAGLLVSATPAQAHAVLLFASPAIEGAVPTAPKEISLVFDEPVQAASARTVRITSGSGRSVPVGSPSRSEGGRQLIVPVRGPLSAGVYTVLWKATAQDGDVMGGNYRFAVGSAAADLSAGMSGSQQQVSGAATTAVLRWLLFAAFSLVLGGLVGERVAARHGITAPGPWVRAGLVSGLTAALGLMVLIAGGGSLIEGIFTPSGSALWGGRAGILAIVEVAAWLVAGMTMSVAGRRWQPAAWSALSVGVVVEGLRAHPAAASDVWGPVLITAHLAAAAVWVGALVHLVRVGVTRRWDRAFRAALATYARLALALVGAVLLTGTLSGLLLLSPSDLLVTDFGKVLAVKLALVAAVCGLALAARRRMARAAPGSLVRAEALGLAAALAATAWLSVTQPPQDENAGLPFAPPATGAAITVGGRADQIGIAATASAGQVVLRLTAPTTDLERPDSRTYKASLRLADAAGRTRTVALRGCGEGCFYAPMTWKKGTNLLTVRAAAEGWGGGKETLKMTWPVRPDSTQLTRTVRAMRSVKAFTLHEQVASDTTGTATAPTRLELSGDRFVDSEPYAQGRATQTSRSTDAEGRTVLALGYPGERLALELTLDDRGRVVRETLVAPNHIIHRSFTYRNTSEEGGD</sequence>
<comment type="caution">
    <text evidence="13">The sequence shown here is derived from an EMBL/GenBank/DDBJ whole genome shotgun (WGS) entry which is preliminary data.</text>
</comment>
<keyword evidence="6 9" id="KW-1133">Transmembrane helix</keyword>
<evidence type="ECO:0000256" key="1">
    <source>
        <dbReference type="ARBA" id="ARBA00004651"/>
    </source>
</evidence>
<organism evidence="13 14">
    <name type="scientific">Streptomyces pilosus</name>
    <dbReference type="NCBI Taxonomy" id="28893"/>
    <lineage>
        <taxon>Bacteria</taxon>
        <taxon>Bacillati</taxon>
        <taxon>Actinomycetota</taxon>
        <taxon>Actinomycetes</taxon>
        <taxon>Kitasatosporales</taxon>
        <taxon>Streptomycetaceae</taxon>
        <taxon>Streptomyces</taxon>
    </lineage>
</organism>
<dbReference type="GO" id="GO:0005507">
    <property type="term" value="F:copper ion binding"/>
    <property type="evidence" value="ECO:0007669"/>
    <property type="project" value="InterPro"/>
</dbReference>
<dbReference type="GO" id="GO:0005886">
    <property type="term" value="C:plasma membrane"/>
    <property type="evidence" value="ECO:0007669"/>
    <property type="project" value="UniProtKB-SubCell"/>
</dbReference>
<dbReference type="Proteomes" id="UP000656732">
    <property type="component" value="Unassembled WGS sequence"/>
</dbReference>
<evidence type="ECO:0000256" key="3">
    <source>
        <dbReference type="ARBA" id="ARBA00022692"/>
    </source>
</evidence>
<dbReference type="AlphaFoldDB" id="A0A918F365"/>
<keyword evidence="8 9" id="KW-0472">Membrane</keyword>
<keyword evidence="3 9" id="KW-0812">Transmembrane</keyword>
<evidence type="ECO:0000256" key="9">
    <source>
        <dbReference type="SAM" id="Phobius"/>
    </source>
</evidence>
<evidence type="ECO:0000259" key="11">
    <source>
        <dbReference type="Pfam" id="PF04234"/>
    </source>
</evidence>
<evidence type="ECO:0000256" key="6">
    <source>
        <dbReference type="ARBA" id="ARBA00022989"/>
    </source>
</evidence>
<comment type="subcellular location">
    <subcellularLocation>
        <location evidence="1">Cell membrane</location>
        <topology evidence="1">Multi-pass membrane protein</topology>
    </subcellularLocation>
</comment>
<dbReference type="PANTHER" id="PTHR34820">
    <property type="entry name" value="INNER MEMBRANE PROTEIN YEBZ"/>
    <property type="match status" value="1"/>
</dbReference>
<evidence type="ECO:0000256" key="5">
    <source>
        <dbReference type="ARBA" id="ARBA00022729"/>
    </source>
</evidence>
<keyword evidence="2" id="KW-1003">Cell membrane</keyword>